<evidence type="ECO:0000313" key="2">
    <source>
        <dbReference type="EMBL" id="SMG18209.1"/>
    </source>
</evidence>
<organism evidence="2 3">
    <name type="scientific">Paenibacillus aquistagni</name>
    <dbReference type="NCBI Taxonomy" id="1852522"/>
    <lineage>
        <taxon>Bacteria</taxon>
        <taxon>Bacillati</taxon>
        <taxon>Bacillota</taxon>
        <taxon>Bacilli</taxon>
        <taxon>Bacillales</taxon>
        <taxon>Paenibacillaceae</taxon>
        <taxon>Paenibacillus</taxon>
    </lineage>
</organism>
<reference evidence="2 3" key="1">
    <citation type="submission" date="2017-04" db="EMBL/GenBank/DDBJ databases">
        <authorList>
            <person name="Afonso C.L."/>
            <person name="Miller P.J."/>
            <person name="Scott M.A."/>
            <person name="Spackman E."/>
            <person name="Goraichik I."/>
            <person name="Dimitrov K.M."/>
            <person name="Suarez D.L."/>
            <person name="Swayne D.E."/>
        </authorList>
    </citation>
    <scope>NUCLEOTIDE SEQUENCE [LARGE SCALE GENOMIC DNA]</scope>
    <source>
        <strain evidence="2 3">11</strain>
    </source>
</reference>
<dbReference type="OrthoDB" id="5522265at2"/>
<dbReference type="Proteomes" id="UP000193834">
    <property type="component" value="Unassembled WGS sequence"/>
</dbReference>
<dbReference type="InterPro" id="IPR052939">
    <property type="entry name" value="23S_rRNA_MeTrnsfrase_RlmA"/>
</dbReference>
<gene>
    <name evidence="2" type="ORF">SAMN06295960_0775</name>
</gene>
<dbReference type="GO" id="GO:0032259">
    <property type="term" value="P:methylation"/>
    <property type="evidence" value="ECO:0007669"/>
    <property type="project" value="UniProtKB-KW"/>
</dbReference>
<dbReference type="AlphaFoldDB" id="A0A1X7ITS4"/>
<evidence type="ECO:0000313" key="3">
    <source>
        <dbReference type="Proteomes" id="UP000193834"/>
    </source>
</evidence>
<name>A0A1X7ITS4_9BACL</name>
<dbReference type="InterPro" id="IPR025714">
    <property type="entry name" value="Methyltranfer_dom"/>
</dbReference>
<dbReference type="Pfam" id="PF13847">
    <property type="entry name" value="Methyltransf_31"/>
    <property type="match status" value="1"/>
</dbReference>
<dbReference type="PANTHER" id="PTHR43460:SF1">
    <property type="entry name" value="METHYLTRANSFERASE TYPE 11 DOMAIN-CONTAINING PROTEIN"/>
    <property type="match status" value="1"/>
</dbReference>
<accession>A0A1X7ITS4</accession>
<dbReference type="PANTHER" id="PTHR43460">
    <property type="entry name" value="METHYLTRANSFERASE"/>
    <property type="match status" value="1"/>
</dbReference>
<dbReference type="EMBL" id="FXAZ01000001">
    <property type="protein sequence ID" value="SMG18209.1"/>
    <property type="molecule type" value="Genomic_DNA"/>
</dbReference>
<dbReference type="SUPFAM" id="SSF53335">
    <property type="entry name" value="S-adenosyl-L-methionine-dependent methyltransferases"/>
    <property type="match status" value="1"/>
</dbReference>
<dbReference type="RefSeq" id="WP_085493002.1">
    <property type="nucleotide sequence ID" value="NZ_FXAZ01000001.1"/>
</dbReference>
<keyword evidence="2" id="KW-0489">Methyltransferase</keyword>
<dbReference type="InterPro" id="IPR029063">
    <property type="entry name" value="SAM-dependent_MTases_sf"/>
</dbReference>
<keyword evidence="3" id="KW-1185">Reference proteome</keyword>
<proteinExistence type="predicted"/>
<dbReference type="Gene3D" id="3.40.50.150">
    <property type="entry name" value="Vaccinia Virus protein VP39"/>
    <property type="match status" value="1"/>
</dbReference>
<dbReference type="STRING" id="1852522.SAMN06295960_0775"/>
<sequence length="227" mass="25786">MGMEWYDAIARRNGGYRSEAVYAIEGVSGEVVFEKELADMLSYADHVLDAGCGHGEFTLRMSTNARHIIGFDFSVEMIKIANQLLAASKVKNVQFVHATTKQPLPFTDEQFDLIYDRRGPTSILEHAHILRSGGTVFGIHSGSLDLVTRRLHENGFIDIEIREFNDAVCIYPSQVEFIRAMSDTPGHPDYSDPRHHGELQRLIAQHMDVEGKFVKQDYRFIWKAMKP</sequence>
<keyword evidence="2" id="KW-0808">Transferase</keyword>
<dbReference type="CDD" id="cd02440">
    <property type="entry name" value="AdoMet_MTases"/>
    <property type="match status" value="1"/>
</dbReference>
<dbReference type="GO" id="GO:0008168">
    <property type="term" value="F:methyltransferase activity"/>
    <property type="evidence" value="ECO:0007669"/>
    <property type="project" value="UniProtKB-KW"/>
</dbReference>
<evidence type="ECO:0000259" key="1">
    <source>
        <dbReference type="Pfam" id="PF13847"/>
    </source>
</evidence>
<feature type="domain" description="Methyltransferase" evidence="1">
    <location>
        <begin position="45"/>
        <end position="131"/>
    </location>
</feature>
<protein>
    <submittedName>
        <fullName evidence="2">Methyltransferase domain-containing protein</fullName>
    </submittedName>
</protein>